<name>A0A3Q8X438_9BACL</name>
<organism evidence="2 3">
    <name type="scientific">Paenibacillus albus</name>
    <dbReference type="NCBI Taxonomy" id="2495582"/>
    <lineage>
        <taxon>Bacteria</taxon>
        <taxon>Bacillati</taxon>
        <taxon>Bacillota</taxon>
        <taxon>Bacilli</taxon>
        <taxon>Bacillales</taxon>
        <taxon>Paenibacillaceae</taxon>
        <taxon>Paenibacillus</taxon>
    </lineage>
</organism>
<sequence length="333" mass="37138">MNRKVLITGADGFIGSHLTEALVRGGYDVRAFTLYNSFSSWGWLDHCANDVRGQFEVFSGDIRDPYGVQEAMKGCDAVLHLAALIAIPYSYHSPDTYIDTNIKGTLNVLQAARALGVSKVVHTSTSEVYGTALYVPIDEKHPLQGQSPYSASKIGADQLALSFYRSFGLPVGVIRPFNTYGPRQSARAVIPTIITQIAQNIRRIKLGAIHPTRDFNFVADTVRGFISFLESERSIGQEINIGSNFEISVGDTVELIAQLMNTEIEIITEQERMRPEKSEVERLFSDNRKAAELLDWKPLYGGKEGFARGLEQTIEWFSKEDNLKQYKAGQYNI</sequence>
<dbReference type="InterPro" id="IPR026390">
    <property type="entry name" value="LegB-like"/>
</dbReference>
<dbReference type="InterPro" id="IPR036291">
    <property type="entry name" value="NAD(P)-bd_dom_sf"/>
</dbReference>
<dbReference type="GO" id="GO:0016831">
    <property type="term" value="F:carboxy-lyase activity"/>
    <property type="evidence" value="ECO:0007669"/>
    <property type="project" value="InterPro"/>
</dbReference>
<dbReference type="InterPro" id="IPR045869">
    <property type="entry name" value="Arna-like_SDR_e"/>
</dbReference>
<gene>
    <name evidence="2" type="ORF">EJC50_01650</name>
</gene>
<dbReference type="EMBL" id="CP034437">
    <property type="protein sequence ID" value="AZN38517.1"/>
    <property type="molecule type" value="Genomic_DNA"/>
</dbReference>
<dbReference type="CDD" id="cd05257">
    <property type="entry name" value="Arna_like_SDR_e"/>
    <property type="match status" value="1"/>
</dbReference>
<dbReference type="Gene3D" id="3.40.50.720">
    <property type="entry name" value="NAD(P)-binding Rossmann-like Domain"/>
    <property type="match status" value="1"/>
</dbReference>
<dbReference type="NCBIfam" id="TIGR04180">
    <property type="entry name" value="EDH_00030"/>
    <property type="match status" value="1"/>
</dbReference>
<dbReference type="Gene3D" id="3.90.25.10">
    <property type="entry name" value="UDP-galactose 4-epimerase, domain 1"/>
    <property type="match status" value="1"/>
</dbReference>
<reference evidence="3" key="1">
    <citation type="submission" date="2018-12" db="EMBL/GenBank/DDBJ databases">
        <title>Genome sequence of Peanibacillus sp.</title>
        <authorList>
            <person name="Subramani G."/>
            <person name="Srinivasan S."/>
            <person name="Kim M.K."/>
        </authorList>
    </citation>
    <scope>NUCLEOTIDE SEQUENCE [LARGE SCALE GENOMIC DNA]</scope>
    <source>
        <strain evidence="3">18JY67-1</strain>
    </source>
</reference>
<dbReference type="InterPro" id="IPR016040">
    <property type="entry name" value="NAD(P)-bd_dom"/>
</dbReference>
<feature type="domain" description="NAD(P)-binding" evidence="1">
    <location>
        <begin position="6"/>
        <end position="306"/>
    </location>
</feature>
<evidence type="ECO:0000313" key="3">
    <source>
        <dbReference type="Proteomes" id="UP000272528"/>
    </source>
</evidence>
<accession>A0A3Q8X438</accession>
<dbReference type="SUPFAM" id="SSF51735">
    <property type="entry name" value="NAD(P)-binding Rossmann-fold domains"/>
    <property type="match status" value="1"/>
</dbReference>
<dbReference type="KEGG" id="palb:EJC50_01650"/>
<evidence type="ECO:0000313" key="2">
    <source>
        <dbReference type="EMBL" id="AZN38517.1"/>
    </source>
</evidence>
<protein>
    <submittedName>
        <fullName evidence="2">SDR family NAD(P)-dependent oxidoreductase</fullName>
    </submittedName>
</protein>
<proteinExistence type="predicted"/>
<keyword evidence="3" id="KW-1185">Reference proteome</keyword>
<dbReference type="RefSeq" id="WP_126011703.1">
    <property type="nucleotide sequence ID" value="NZ_CP034437.1"/>
</dbReference>
<dbReference type="OrthoDB" id="9811743at2"/>
<dbReference type="Pfam" id="PF16363">
    <property type="entry name" value="GDP_Man_Dehyd"/>
    <property type="match status" value="1"/>
</dbReference>
<dbReference type="Proteomes" id="UP000272528">
    <property type="component" value="Chromosome"/>
</dbReference>
<dbReference type="PANTHER" id="PTHR43000">
    <property type="entry name" value="DTDP-D-GLUCOSE 4,6-DEHYDRATASE-RELATED"/>
    <property type="match status" value="1"/>
</dbReference>
<evidence type="ECO:0000259" key="1">
    <source>
        <dbReference type="Pfam" id="PF16363"/>
    </source>
</evidence>
<dbReference type="AlphaFoldDB" id="A0A3Q8X438"/>